<name>A0AA90VDY0_9BACT</name>
<dbReference type="PROSITE" id="PS51257">
    <property type="entry name" value="PROKAR_LIPOPROTEIN"/>
    <property type="match status" value="1"/>
</dbReference>
<accession>A0AA90VDY0</accession>
<comment type="caution">
    <text evidence="2">The sequence shown here is derived from an EMBL/GenBank/DDBJ whole genome shotgun (WGS) entry which is preliminary data.</text>
</comment>
<reference evidence="3" key="1">
    <citation type="submission" date="2019-09" db="EMBL/GenBank/DDBJ databases">
        <title>Distinct polysaccharide growth profiles of human intestinal Prevotella copri isolates.</title>
        <authorList>
            <person name="Fehlner-Peach H."/>
            <person name="Magnabosco C."/>
            <person name="Raghavan V."/>
            <person name="Scher J.U."/>
            <person name="Tett A."/>
            <person name="Cox L.M."/>
            <person name="Gottsegen C."/>
            <person name="Watters A."/>
            <person name="Wiltshire- Gordon J.D."/>
            <person name="Segata N."/>
            <person name="Bonneau R."/>
            <person name="Littman D.R."/>
        </authorList>
    </citation>
    <scope>NUCLEOTIDE SEQUENCE [LARGE SCALE GENOMIC DNA]</scope>
    <source>
        <strain evidence="3">iA624</strain>
    </source>
</reference>
<dbReference type="EMBL" id="VZBP01000029">
    <property type="protein sequence ID" value="MQO08439.1"/>
    <property type="molecule type" value="Genomic_DNA"/>
</dbReference>
<gene>
    <name evidence="2" type="ORF">F7D57_01605</name>
</gene>
<keyword evidence="1" id="KW-0732">Signal</keyword>
<organism evidence="2 3">
    <name type="scientific">Segatella copri</name>
    <dbReference type="NCBI Taxonomy" id="165179"/>
    <lineage>
        <taxon>Bacteria</taxon>
        <taxon>Pseudomonadati</taxon>
        <taxon>Bacteroidota</taxon>
        <taxon>Bacteroidia</taxon>
        <taxon>Bacteroidales</taxon>
        <taxon>Prevotellaceae</taxon>
        <taxon>Segatella</taxon>
    </lineage>
</organism>
<feature type="chain" id="PRO_5041710175" evidence="1">
    <location>
        <begin position="20"/>
        <end position="795"/>
    </location>
</feature>
<evidence type="ECO:0000256" key="1">
    <source>
        <dbReference type="SAM" id="SignalP"/>
    </source>
</evidence>
<protein>
    <submittedName>
        <fullName evidence="2">Uncharacterized protein</fullName>
    </submittedName>
</protein>
<proteinExistence type="predicted"/>
<sequence>MKVINSKLAAIGLAAFVFASCSDSSSDPTDGTNPKVDVAETITANLSSSSAAELAARVSNYKNTTANARKFFFSRATQTRAFASADKVAIPDVPEGARQLTGEAEDLTAGKTYLITSKKTLDMSGYKVAGTTIFVKGSSKLIFDSSIAGCTIYVDGGATLEYKGKGALEIPADATIINDGGSIVVDKDITVAGKLYAKYTNNGGGIGSVNPYDKNNKKAIITPKHNITFKQGSEAYIGGSLHAVELNIEEGATVNVTKHIMNATTVNVNGALQFGGFLRTATLNVKGEMIASKNSAIKASKVFNAEAFSSITADYINVTNDKGDATLNLKGNSKININNQSDICTDNIVTDNASAGQITLNDDNAIAVIKAKKFTNNGDDNQIKALATSGNNATFLLQFTESYTGTTKENTFEDLDIAASYLDYDKATDGKGVKEKADGADYKAYGYEWAGDPAKIIAAPKLDLVAEDKTPNNGMSATCIQPGTNGKFYVAYHTNGKASNGAIEAISLTNNTLAINQNVQSANATNDYNHILVDGNTLWVAGSQSGNKSHADDVTGVGPFMGQISLNSDGTFADKIQISAIDKKTKGMDANCVANFKSNHIVATTKGFTIFNAKMNKWNEGSTEGKYLVTANDKLYALTVDGTLTAYNDNEMQDVAATYNVGAISPKGNKAVIAVDEAKGEIYVCKGENGISKIAADGTVSQFFDCPTMKAPVHADKQGDVKGCANGVYVTANNVFVACGSYGLVVLDKNGKEVCHRKAYNGKSANFVTVDDNNNIFVAYGQSRVQVFKLTDTKK</sequence>
<dbReference type="AlphaFoldDB" id="A0AA90VDY0"/>
<dbReference type="Proteomes" id="UP000405805">
    <property type="component" value="Unassembled WGS sequence"/>
</dbReference>
<dbReference type="InterPro" id="IPR015943">
    <property type="entry name" value="WD40/YVTN_repeat-like_dom_sf"/>
</dbReference>
<dbReference type="Gene3D" id="2.130.10.10">
    <property type="entry name" value="YVTN repeat-like/Quinoprotein amine dehydrogenase"/>
    <property type="match status" value="1"/>
</dbReference>
<dbReference type="SUPFAM" id="SSF101898">
    <property type="entry name" value="NHL repeat"/>
    <property type="match status" value="1"/>
</dbReference>
<feature type="signal peptide" evidence="1">
    <location>
        <begin position="1"/>
        <end position="19"/>
    </location>
</feature>
<dbReference type="RefSeq" id="WP_153096021.1">
    <property type="nucleotide sequence ID" value="NZ_VZBP01000029.1"/>
</dbReference>
<evidence type="ECO:0000313" key="3">
    <source>
        <dbReference type="Proteomes" id="UP000405805"/>
    </source>
</evidence>
<evidence type="ECO:0000313" key="2">
    <source>
        <dbReference type="EMBL" id="MQO08439.1"/>
    </source>
</evidence>